<evidence type="ECO:0000313" key="3">
    <source>
        <dbReference type="Proteomes" id="UP001175226"/>
    </source>
</evidence>
<feature type="non-terminal residue" evidence="2">
    <location>
        <position position="1"/>
    </location>
</feature>
<sequence>CAQCVIDAHHHSPFHRIKKWNGRFFEKTSLKELGFVLCLGHSGYACLNQRPSAYRPMIIMDINGYHHLNFMFCFCCDQETNEAKQLFHHGFFPATLMHPETVFTSEVLEQFNVHHCTSTKSGESFCASLQQMTNSGQPYKVSDSYCTMMQASHIHRHLQMVRRSGQAHNIDKYIQHRRKNCIAIHCPTCPEPG</sequence>
<dbReference type="Proteomes" id="UP001175226">
    <property type="component" value="Unassembled WGS sequence"/>
</dbReference>
<keyword evidence="3" id="KW-1185">Reference proteome</keyword>
<reference evidence="2" key="1">
    <citation type="submission" date="2023-06" db="EMBL/GenBank/DDBJ databases">
        <authorList>
            <consortium name="Lawrence Berkeley National Laboratory"/>
            <person name="Ahrendt S."/>
            <person name="Sahu N."/>
            <person name="Indic B."/>
            <person name="Wong-Bajracharya J."/>
            <person name="Merenyi Z."/>
            <person name="Ke H.-M."/>
            <person name="Monk M."/>
            <person name="Kocsube S."/>
            <person name="Drula E."/>
            <person name="Lipzen A."/>
            <person name="Balint B."/>
            <person name="Henrissat B."/>
            <person name="Andreopoulos B."/>
            <person name="Martin F.M."/>
            <person name="Harder C.B."/>
            <person name="Rigling D."/>
            <person name="Ford K.L."/>
            <person name="Foster G.D."/>
            <person name="Pangilinan J."/>
            <person name="Papanicolaou A."/>
            <person name="Barry K."/>
            <person name="LaButti K."/>
            <person name="Viragh M."/>
            <person name="Koriabine M."/>
            <person name="Yan M."/>
            <person name="Riley R."/>
            <person name="Champramary S."/>
            <person name="Plett K.L."/>
            <person name="Tsai I.J."/>
            <person name="Slot J."/>
            <person name="Sipos G."/>
            <person name="Plett J."/>
            <person name="Nagy L.G."/>
            <person name="Grigoriev I.V."/>
        </authorList>
    </citation>
    <scope>NUCLEOTIDE SEQUENCE</scope>
    <source>
        <strain evidence="2">FPL87.14</strain>
    </source>
</reference>
<organism evidence="2 3">
    <name type="scientific">Armillaria borealis</name>
    <dbReference type="NCBI Taxonomy" id="47425"/>
    <lineage>
        <taxon>Eukaryota</taxon>
        <taxon>Fungi</taxon>
        <taxon>Dikarya</taxon>
        <taxon>Basidiomycota</taxon>
        <taxon>Agaricomycotina</taxon>
        <taxon>Agaricomycetes</taxon>
        <taxon>Agaricomycetidae</taxon>
        <taxon>Agaricales</taxon>
        <taxon>Marasmiineae</taxon>
        <taxon>Physalacriaceae</taxon>
        <taxon>Armillaria</taxon>
    </lineage>
</organism>
<dbReference type="AlphaFoldDB" id="A0AA39ITP2"/>
<feature type="domain" description="CxC2-like cysteine cluster KDZ transposase-associated" evidence="1">
    <location>
        <begin position="30"/>
        <end position="135"/>
    </location>
</feature>
<comment type="caution">
    <text evidence="2">The sequence shown here is derived from an EMBL/GenBank/DDBJ whole genome shotgun (WGS) entry which is preliminary data.</text>
</comment>
<evidence type="ECO:0000259" key="1">
    <source>
        <dbReference type="Pfam" id="PF18803"/>
    </source>
</evidence>
<proteinExistence type="predicted"/>
<protein>
    <recommendedName>
        <fullName evidence="1">CxC2-like cysteine cluster KDZ transposase-associated domain-containing protein</fullName>
    </recommendedName>
</protein>
<name>A0AA39ITP2_9AGAR</name>
<dbReference type="Pfam" id="PF18803">
    <property type="entry name" value="CxC2"/>
    <property type="match status" value="1"/>
</dbReference>
<accession>A0AA39ITP2</accession>
<gene>
    <name evidence="2" type="ORF">EV421DRAFT_1658863</name>
</gene>
<feature type="non-terminal residue" evidence="2">
    <location>
        <position position="193"/>
    </location>
</feature>
<dbReference type="EMBL" id="JAUEPT010000247">
    <property type="protein sequence ID" value="KAK0429521.1"/>
    <property type="molecule type" value="Genomic_DNA"/>
</dbReference>
<dbReference type="InterPro" id="IPR041457">
    <property type="entry name" value="CxC2_KDZ-assoc"/>
</dbReference>
<evidence type="ECO:0000313" key="2">
    <source>
        <dbReference type="EMBL" id="KAK0429521.1"/>
    </source>
</evidence>